<keyword evidence="5" id="KW-1185">Reference proteome</keyword>
<dbReference type="InterPro" id="IPR019871">
    <property type="entry name" value="DiNH2propionate_NH3-lyase_sub"/>
</dbReference>
<evidence type="ECO:0000313" key="5">
    <source>
        <dbReference type="Proteomes" id="UP000665020"/>
    </source>
</evidence>
<dbReference type="GO" id="GO:1901605">
    <property type="term" value="P:alpha-amino acid metabolic process"/>
    <property type="evidence" value="ECO:0007669"/>
    <property type="project" value="UniProtKB-ARBA"/>
</dbReference>
<dbReference type="Gene3D" id="3.40.50.1100">
    <property type="match status" value="3"/>
</dbReference>
<dbReference type="SUPFAM" id="SSF53686">
    <property type="entry name" value="Tryptophan synthase beta subunit-like PLP-dependent enzymes"/>
    <property type="match status" value="1"/>
</dbReference>
<dbReference type="NCBIfam" id="NF006058">
    <property type="entry name" value="PRK08206.1"/>
    <property type="match status" value="1"/>
</dbReference>
<organism evidence="4 5">
    <name type="scientific">Iocasia fonsfrigidae</name>
    <dbReference type="NCBI Taxonomy" id="2682810"/>
    <lineage>
        <taxon>Bacteria</taxon>
        <taxon>Bacillati</taxon>
        <taxon>Bacillota</taxon>
        <taxon>Clostridia</taxon>
        <taxon>Halanaerobiales</taxon>
        <taxon>Halanaerobiaceae</taxon>
        <taxon>Iocasia</taxon>
    </lineage>
</organism>
<dbReference type="EC" id="4.3.1.15" evidence="4"/>
<dbReference type="Pfam" id="PF00291">
    <property type="entry name" value="PALP"/>
    <property type="match status" value="1"/>
</dbReference>
<dbReference type="PANTHER" id="PTHR42937:SF1">
    <property type="entry name" value="DIAMINOPROPIONATE AMMONIA-LYASE"/>
    <property type="match status" value="1"/>
</dbReference>
<evidence type="ECO:0000313" key="4">
    <source>
        <dbReference type="EMBL" id="QTL97517.1"/>
    </source>
</evidence>
<protein>
    <submittedName>
        <fullName evidence="4">Diaminopropionate ammonia-lyase</fullName>
        <ecNumber evidence="4">4.3.1.15</ecNumber>
    </submittedName>
</protein>
<evidence type="ECO:0000256" key="2">
    <source>
        <dbReference type="ARBA" id="ARBA00022898"/>
    </source>
</evidence>
<dbReference type="InterPro" id="IPR036052">
    <property type="entry name" value="TrpB-like_PALP_sf"/>
</dbReference>
<keyword evidence="4" id="KW-0456">Lyase</keyword>
<dbReference type="RefSeq" id="WP_230869148.1">
    <property type="nucleotide sequence ID" value="NZ_CP046640.1"/>
</dbReference>
<dbReference type="PANTHER" id="PTHR42937">
    <property type="match status" value="1"/>
</dbReference>
<dbReference type="EMBL" id="CP046640">
    <property type="protein sequence ID" value="QTL97517.1"/>
    <property type="molecule type" value="Genomic_DNA"/>
</dbReference>
<feature type="domain" description="Tryptophan synthase beta chain-like PALP" evidence="3">
    <location>
        <begin position="44"/>
        <end position="327"/>
    </location>
</feature>
<dbReference type="Proteomes" id="UP000665020">
    <property type="component" value="Chromosome"/>
</dbReference>
<comment type="cofactor">
    <cofactor evidence="1">
        <name>pyridoxal 5'-phosphate</name>
        <dbReference type="ChEBI" id="CHEBI:597326"/>
    </cofactor>
</comment>
<gene>
    <name evidence="4" type="primary">dpaL</name>
    <name evidence="4" type="ORF">GM661_05725</name>
</gene>
<dbReference type="GO" id="GO:0008838">
    <property type="term" value="F:diaminopropionate ammonia-lyase activity"/>
    <property type="evidence" value="ECO:0007669"/>
    <property type="project" value="UniProtKB-EC"/>
</dbReference>
<evidence type="ECO:0000259" key="3">
    <source>
        <dbReference type="Pfam" id="PF00291"/>
    </source>
</evidence>
<dbReference type="AlphaFoldDB" id="A0A8A7KF40"/>
<proteinExistence type="predicted"/>
<accession>A0A8A7KF40</accession>
<reference evidence="4" key="1">
    <citation type="submission" date="2019-12" db="EMBL/GenBank/DDBJ databases">
        <authorList>
            <person name="zhang j."/>
            <person name="sun C.M."/>
        </authorList>
    </citation>
    <scope>NUCLEOTIDE SEQUENCE</scope>
    <source>
        <strain evidence="4">NS-1</strain>
    </source>
</reference>
<keyword evidence="2" id="KW-0663">Pyridoxal phosphate</keyword>
<dbReference type="InterPro" id="IPR001926">
    <property type="entry name" value="TrpB-like_PALP"/>
</dbReference>
<dbReference type="GO" id="GO:0030170">
    <property type="term" value="F:pyridoxal phosphate binding"/>
    <property type="evidence" value="ECO:0007669"/>
    <property type="project" value="InterPro"/>
</dbReference>
<dbReference type="InterPro" id="IPR010081">
    <property type="entry name" value="DiNH2opropionate_NH3_lyase"/>
</dbReference>
<dbReference type="KEGG" id="ifn:GM661_05725"/>
<name>A0A8A7KF40_9FIRM</name>
<dbReference type="CDD" id="cd00640">
    <property type="entry name" value="Trp-synth-beta_II"/>
    <property type="match status" value="1"/>
</dbReference>
<dbReference type="NCBIfam" id="TIGR01747">
    <property type="entry name" value="diampropi_NH3ly"/>
    <property type="match status" value="1"/>
</dbReference>
<sequence length="397" mass="43702">MSNIGDLKIIYNKNKDNKALEELEYFSGDIIKEVRNFHNSFSEYKITPLHDLQALAREYNVNKIWIKDESYRFGLNAFKVLGGSYAIAKYLSKITGTGKLSFDSLNKALSAKDISFITATDGNHGRGVAWTANRLGYKAVVFMPEGSAEDRISNIRREGAEVIVTDKNYDDTVQLAQEYAKVSGGIIVQDTAWEGYEEIPLWIMQGYATIIDEALEQVQSKPTHIFLQAGVGSFAASIQASLIVRFGDEAPKVIIVEPHNANCIYKSAQYNTEKAQTVSGSLSTIMAGLSCGTPNPIAWKILRRYSTAFVSCPDYFAARGMRILASPTGDDQAVISGESAAVGPGLLSLIIDHQEYGDILDNLGINSDSKILFISTEGDTDPLMYKKIVWDGLYPVL</sequence>
<evidence type="ECO:0000256" key="1">
    <source>
        <dbReference type="ARBA" id="ARBA00001933"/>
    </source>
</evidence>
<dbReference type="NCBIfam" id="TIGR03528">
    <property type="entry name" value="2_3_DAP_am_ly"/>
    <property type="match status" value="1"/>
</dbReference>